<dbReference type="EMBL" id="JAGRRH010000003">
    <property type="protein sequence ID" value="KAG7371739.1"/>
    <property type="molecule type" value="Genomic_DNA"/>
</dbReference>
<dbReference type="Pfam" id="PF03073">
    <property type="entry name" value="TspO_MBR"/>
    <property type="match status" value="1"/>
</dbReference>
<feature type="transmembrane region" description="Helical" evidence="2">
    <location>
        <begin position="622"/>
        <end position="647"/>
    </location>
</feature>
<comment type="caution">
    <text evidence="3">The sequence shown here is derived from an EMBL/GenBank/DDBJ whole genome shotgun (WGS) entry which is preliminary data.</text>
</comment>
<evidence type="ECO:0000313" key="3">
    <source>
        <dbReference type="EMBL" id="KAG7371739.1"/>
    </source>
</evidence>
<keyword evidence="2" id="KW-0472">Membrane</keyword>
<feature type="transmembrane region" description="Helical" evidence="2">
    <location>
        <begin position="380"/>
        <end position="399"/>
    </location>
</feature>
<organism evidence="3 4">
    <name type="scientific">Nitzschia inconspicua</name>
    <dbReference type="NCBI Taxonomy" id="303405"/>
    <lineage>
        <taxon>Eukaryota</taxon>
        <taxon>Sar</taxon>
        <taxon>Stramenopiles</taxon>
        <taxon>Ochrophyta</taxon>
        <taxon>Bacillariophyta</taxon>
        <taxon>Bacillariophyceae</taxon>
        <taxon>Bacillariophycidae</taxon>
        <taxon>Bacillariales</taxon>
        <taxon>Bacillariaceae</taxon>
        <taxon>Nitzschia</taxon>
    </lineage>
</organism>
<dbReference type="AlphaFoldDB" id="A0A9K3M100"/>
<feature type="transmembrane region" description="Helical" evidence="2">
    <location>
        <begin position="592"/>
        <end position="616"/>
    </location>
</feature>
<feature type="compositionally biased region" description="Polar residues" evidence="1">
    <location>
        <begin position="160"/>
        <end position="174"/>
    </location>
</feature>
<evidence type="ECO:0000256" key="1">
    <source>
        <dbReference type="SAM" id="MobiDB-lite"/>
    </source>
</evidence>
<proteinExistence type="predicted"/>
<sequence length="671" mass="76859">MYDATNPLWREEHHYTGERRGPITDPKPKTNRNVYDNKETFLGKNPWIQHDDQEDNSIDDVNNDILDRMLLSPRRYPQSHQQRQQRQRQHGLRRGGGDGGIPGTDVQNNNSLLRRRTIQPASVSTVMPRTKTTTTTTTTRTNNNFPIQFRQQRGRFHVDFSNSPRLVPSPSSKTNKPKLLPPPPPPPQQQQFQQVQQTDTPNVIPSTATNGNNTTTVLVEGSYKQTTEHQKNVMIPPPPPPPPPPPVLETTPTRPTLASPTVQMALSLDPFSTATLLRNALMASTNTLSAMLGTIQLMGPMILAKRVITTVAYIFYDHYNGRYLRKTYTRRMQHMQEFEVIASARALGRFLMQFWTMTVTGSIVGFVMDHPWTPSCWFQPIWLCNWWCGMIWMGIVYMSGWGMGVALKKEGYTIKLGEKDDGTAITKTYNNPLSIRQTYMSTSKSPLRRRNPKSTNKSLLDHLVRFPRQVLQWMREPEEFVNNIFRFANQKSNHPIRPASPSKRNLDTFLFPSTWGPLRLWSCLTVVYCISVTLSSSIPLGSTNNFNIHINNINNNNNNNNNEVLYRLMRAFVVQESFHYEWYRVFVKERRIALGAVIGMIGLLSLLRLNVVVASIDKWAGLALIPMLIAEVVTWYMNTILYFDHYLPSAQPPRKKRSTNTKRIGPLQSLN</sequence>
<keyword evidence="2" id="KW-0812">Transmembrane</keyword>
<dbReference type="OrthoDB" id="48437at2759"/>
<keyword evidence="4" id="KW-1185">Reference proteome</keyword>
<gene>
    <name evidence="3" type="ORF">IV203_017881</name>
</gene>
<feature type="region of interest" description="Disordered" evidence="1">
    <location>
        <begin position="651"/>
        <end position="671"/>
    </location>
</feature>
<evidence type="ECO:0000313" key="4">
    <source>
        <dbReference type="Proteomes" id="UP000693970"/>
    </source>
</evidence>
<feature type="compositionally biased region" description="Basic residues" evidence="1">
    <location>
        <begin position="83"/>
        <end position="93"/>
    </location>
</feature>
<feature type="compositionally biased region" description="Polar residues" evidence="1">
    <location>
        <begin position="198"/>
        <end position="217"/>
    </location>
</feature>
<dbReference type="Proteomes" id="UP000693970">
    <property type="component" value="Unassembled WGS sequence"/>
</dbReference>
<feature type="compositionally biased region" description="Pro residues" evidence="1">
    <location>
        <begin position="179"/>
        <end position="188"/>
    </location>
</feature>
<name>A0A9K3M100_9STRA</name>
<reference evidence="3" key="2">
    <citation type="submission" date="2021-04" db="EMBL/GenBank/DDBJ databases">
        <authorList>
            <person name="Podell S."/>
        </authorList>
    </citation>
    <scope>NUCLEOTIDE SEQUENCE</scope>
    <source>
        <strain evidence="3">Hildebrandi</strain>
    </source>
</reference>
<feature type="compositionally biased region" description="Basic and acidic residues" evidence="1">
    <location>
        <begin position="9"/>
        <end position="28"/>
    </location>
</feature>
<reference evidence="3" key="1">
    <citation type="journal article" date="2021" name="Sci. Rep.">
        <title>Diploid genomic architecture of Nitzschia inconspicua, an elite biomass production diatom.</title>
        <authorList>
            <person name="Oliver A."/>
            <person name="Podell S."/>
            <person name="Pinowska A."/>
            <person name="Traller J.C."/>
            <person name="Smith S.R."/>
            <person name="McClure R."/>
            <person name="Beliaev A."/>
            <person name="Bohutskyi P."/>
            <person name="Hill E.A."/>
            <person name="Rabines A."/>
            <person name="Zheng H."/>
            <person name="Allen L.Z."/>
            <person name="Kuo A."/>
            <person name="Grigoriev I.V."/>
            <person name="Allen A.E."/>
            <person name="Hazlebeck D."/>
            <person name="Allen E.E."/>
        </authorList>
    </citation>
    <scope>NUCLEOTIDE SEQUENCE</scope>
    <source>
        <strain evidence="3">Hildebrandi</strain>
    </source>
</reference>
<protein>
    <submittedName>
        <fullName evidence="3">TspO/MBR family protein</fullName>
    </submittedName>
</protein>
<feature type="region of interest" description="Disordered" evidence="1">
    <location>
        <begin position="73"/>
        <end position="246"/>
    </location>
</feature>
<feature type="region of interest" description="Disordered" evidence="1">
    <location>
        <begin position="1"/>
        <end position="33"/>
    </location>
</feature>
<feature type="transmembrane region" description="Helical" evidence="2">
    <location>
        <begin position="350"/>
        <end position="368"/>
    </location>
</feature>
<feature type="transmembrane region" description="Helical" evidence="2">
    <location>
        <begin position="297"/>
        <end position="316"/>
    </location>
</feature>
<keyword evidence="2" id="KW-1133">Transmembrane helix</keyword>
<dbReference type="InterPro" id="IPR004307">
    <property type="entry name" value="TspO_MBR"/>
</dbReference>
<evidence type="ECO:0000256" key="2">
    <source>
        <dbReference type="SAM" id="Phobius"/>
    </source>
</evidence>
<accession>A0A9K3M100</accession>
<feature type="compositionally biased region" description="Polar residues" evidence="1">
    <location>
        <begin position="142"/>
        <end position="151"/>
    </location>
</feature>
<feature type="compositionally biased region" description="Pro residues" evidence="1">
    <location>
        <begin position="235"/>
        <end position="246"/>
    </location>
</feature>
<feature type="compositionally biased region" description="Low complexity" evidence="1">
    <location>
        <begin position="129"/>
        <end position="141"/>
    </location>
</feature>